<name>A0A812CDL7_ACAPH</name>
<dbReference type="InterPro" id="IPR021906">
    <property type="entry name" value="BAF250/Osa"/>
</dbReference>
<feature type="compositionally biased region" description="Pro residues" evidence="1">
    <location>
        <begin position="442"/>
        <end position="454"/>
    </location>
</feature>
<comment type="caution">
    <text evidence="3">The sequence shown here is derived from an EMBL/GenBank/DDBJ whole genome shotgun (WGS) entry which is preliminary data.</text>
</comment>
<feature type="region of interest" description="Disordered" evidence="1">
    <location>
        <begin position="847"/>
        <end position="940"/>
    </location>
</feature>
<dbReference type="SMART" id="SM01014">
    <property type="entry name" value="ARID"/>
    <property type="match status" value="1"/>
</dbReference>
<feature type="compositionally biased region" description="Polar residues" evidence="1">
    <location>
        <begin position="18"/>
        <end position="27"/>
    </location>
</feature>
<feature type="region of interest" description="Disordered" evidence="1">
    <location>
        <begin position="1337"/>
        <end position="1370"/>
    </location>
</feature>
<keyword evidence="4" id="KW-1185">Reference proteome</keyword>
<organism evidence="3 4">
    <name type="scientific">Acanthosepion pharaonis</name>
    <name type="common">Pharaoh cuttlefish</name>
    <name type="synonym">Sepia pharaonis</name>
    <dbReference type="NCBI Taxonomy" id="158019"/>
    <lineage>
        <taxon>Eukaryota</taxon>
        <taxon>Metazoa</taxon>
        <taxon>Spiralia</taxon>
        <taxon>Lophotrochozoa</taxon>
        <taxon>Mollusca</taxon>
        <taxon>Cephalopoda</taxon>
        <taxon>Coleoidea</taxon>
        <taxon>Decapodiformes</taxon>
        <taxon>Sepiida</taxon>
        <taxon>Sepiina</taxon>
        <taxon>Sepiidae</taxon>
        <taxon>Acanthosepion</taxon>
    </lineage>
</organism>
<dbReference type="PANTHER" id="PTHR12656">
    <property type="entry name" value="BRG-1 ASSOCIATED FACTOR 250 BAF250"/>
    <property type="match status" value="1"/>
</dbReference>
<feature type="compositionally biased region" description="Low complexity" evidence="1">
    <location>
        <begin position="477"/>
        <end position="490"/>
    </location>
</feature>
<feature type="region of interest" description="Disordered" evidence="1">
    <location>
        <begin position="1124"/>
        <end position="1283"/>
    </location>
</feature>
<dbReference type="InterPro" id="IPR001606">
    <property type="entry name" value="ARID_dom"/>
</dbReference>
<dbReference type="GO" id="GO:0035060">
    <property type="term" value="C:brahma complex"/>
    <property type="evidence" value="ECO:0007669"/>
    <property type="project" value="InterPro"/>
</dbReference>
<dbReference type="GO" id="GO:0006338">
    <property type="term" value="P:chromatin remodeling"/>
    <property type="evidence" value="ECO:0007669"/>
    <property type="project" value="InterPro"/>
</dbReference>
<feature type="region of interest" description="Disordered" evidence="1">
    <location>
        <begin position="1"/>
        <end position="314"/>
    </location>
</feature>
<feature type="compositionally biased region" description="Low complexity" evidence="1">
    <location>
        <begin position="175"/>
        <end position="195"/>
    </location>
</feature>
<feature type="region of interest" description="Disordered" evidence="1">
    <location>
        <begin position="336"/>
        <end position="403"/>
    </location>
</feature>
<dbReference type="GO" id="GO:0016514">
    <property type="term" value="C:SWI/SNF complex"/>
    <property type="evidence" value="ECO:0007669"/>
    <property type="project" value="InterPro"/>
</dbReference>
<feature type="compositionally biased region" description="Low complexity" evidence="1">
    <location>
        <begin position="150"/>
        <end position="162"/>
    </location>
</feature>
<feature type="compositionally biased region" description="Low complexity" evidence="1">
    <location>
        <begin position="382"/>
        <end position="394"/>
    </location>
</feature>
<feature type="compositionally biased region" description="Polar residues" evidence="1">
    <location>
        <begin position="1052"/>
        <end position="1073"/>
    </location>
</feature>
<feature type="compositionally biased region" description="Pro residues" evidence="1">
    <location>
        <begin position="365"/>
        <end position="378"/>
    </location>
</feature>
<feature type="compositionally biased region" description="Low complexity" evidence="1">
    <location>
        <begin position="1240"/>
        <end position="1251"/>
    </location>
</feature>
<dbReference type="Proteomes" id="UP000597762">
    <property type="component" value="Unassembled WGS sequence"/>
</dbReference>
<feature type="region of interest" description="Disordered" evidence="1">
    <location>
        <begin position="1621"/>
        <end position="1646"/>
    </location>
</feature>
<evidence type="ECO:0000256" key="1">
    <source>
        <dbReference type="SAM" id="MobiDB-lite"/>
    </source>
</evidence>
<feature type="compositionally biased region" description="Pro residues" evidence="1">
    <location>
        <begin position="123"/>
        <end position="149"/>
    </location>
</feature>
<dbReference type="PANTHER" id="PTHR12656:SF5">
    <property type="entry name" value="TRITHORAX GROUP PROTEIN OSA"/>
    <property type="match status" value="1"/>
</dbReference>
<dbReference type="SMART" id="SM00501">
    <property type="entry name" value="BRIGHT"/>
    <property type="match status" value="1"/>
</dbReference>
<feature type="compositionally biased region" description="Polar residues" evidence="1">
    <location>
        <begin position="1169"/>
        <end position="1179"/>
    </location>
</feature>
<gene>
    <name evidence="3" type="ORF">SPHA_34062</name>
</gene>
<feature type="compositionally biased region" description="Polar residues" evidence="1">
    <location>
        <begin position="1220"/>
        <end position="1233"/>
    </location>
</feature>
<dbReference type="GO" id="GO:0006357">
    <property type="term" value="P:regulation of transcription by RNA polymerase II"/>
    <property type="evidence" value="ECO:0007669"/>
    <property type="project" value="TreeGrafter"/>
</dbReference>
<feature type="compositionally biased region" description="Polar residues" evidence="1">
    <location>
        <begin position="281"/>
        <end position="296"/>
    </location>
</feature>
<feature type="region of interest" description="Disordered" evidence="1">
    <location>
        <begin position="435"/>
        <end position="526"/>
    </location>
</feature>
<feature type="region of interest" description="Disordered" evidence="1">
    <location>
        <begin position="1003"/>
        <end position="1073"/>
    </location>
</feature>
<dbReference type="PROSITE" id="PS51011">
    <property type="entry name" value="ARID"/>
    <property type="match status" value="1"/>
</dbReference>
<dbReference type="OrthoDB" id="8709537at2759"/>
<feature type="compositionally biased region" description="Low complexity" evidence="1">
    <location>
        <begin position="1003"/>
        <end position="1019"/>
    </location>
</feature>
<feature type="compositionally biased region" description="Polar residues" evidence="1">
    <location>
        <begin position="244"/>
        <end position="269"/>
    </location>
</feature>
<feature type="compositionally biased region" description="Polar residues" evidence="1">
    <location>
        <begin position="211"/>
        <end position="233"/>
    </location>
</feature>
<evidence type="ECO:0000313" key="3">
    <source>
        <dbReference type="EMBL" id="CAE1264168.1"/>
    </source>
</evidence>
<evidence type="ECO:0000259" key="2">
    <source>
        <dbReference type="PROSITE" id="PS51011"/>
    </source>
</evidence>
<feature type="compositionally biased region" description="Low complexity" evidence="1">
    <location>
        <begin position="1124"/>
        <end position="1134"/>
    </location>
</feature>
<feature type="domain" description="ARID" evidence="2">
    <location>
        <begin position="741"/>
        <end position="832"/>
    </location>
</feature>
<feature type="compositionally biased region" description="Basic and acidic residues" evidence="1">
    <location>
        <begin position="1621"/>
        <end position="1631"/>
    </location>
</feature>
<dbReference type="InterPro" id="IPR036431">
    <property type="entry name" value="ARID_dom_sf"/>
</dbReference>
<evidence type="ECO:0000313" key="4">
    <source>
        <dbReference type="Proteomes" id="UP000597762"/>
    </source>
</evidence>
<feature type="region of interest" description="Disordered" evidence="1">
    <location>
        <begin position="703"/>
        <end position="730"/>
    </location>
</feature>
<dbReference type="GO" id="GO:0071565">
    <property type="term" value="C:nBAF complex"/>
    <property type="evidence" value="ECO:0007669"/>
    <property type="project" value="TreeGrafter"/>
</dbReference>
<protein>
    <submittedName>
        <fullName evidence="3">ARID1</fullName>
    </submittedName>
</protein>
<feature type="region of interest" description="Disordered" evidence="1">
    <location>
        <begin position="554"/>
        <end position="665"/>
    </location>
</feature>
<feature type="compositionally biased region" description="Polar residues" evidence="1">
    <location>
        <begin position="491"/>
        <end position="526"/>
    </location>
</feature>
<dbReference type="EMBL" id="CAHIKZ030001437">
    <property type="protein sequence ID" value="CAE1264168.1"/>
    <property type="molecule type" value="Genomic_DNA"/>
</dbReference>
<dbReference type="SUPFAM" id="SSF46774">
    <property type="entry name" value="ARID-like"/>
    <property type="match status" value="1"/>
</dbReference>
<feature type="compositionally biased region" description="Pro residues" evidence="1">
    <location>
        <begin position="163"/>
        <end position="174"/>
    </location>
</feature>
<dbReference type="GO" id="GO:0045893">
    <property type="term" value="P:positive regulation of DNA-templated transcription"/>
    <property type="evidence" value="ECO:0007669"/>
    <property type="project" value="TreeGrafter"/>
</dbReference>
<dbReference type="GO" id="GO:0003677">
    <property type="term" value="F:DNA binding"/>
    <property type="evidence" value="ECO:0007669"/>
    <property type="project" value="InterPro"/>
</dbReference>
<feature type="compositionally biased region" description="Low complexity" evidence="1">
    <location>
        <begin position="643"/>
        <end position="665"/>
    </location>
</feature>
<feature type="compositionally biased region" description="Low complexity" evidence="1">
    <location>
        <begin position="619"/>
        <end position="632"/>
    </location>
</feature>
<dbReference type="Pfam" id="PF01388">
    <property type="entry name" value="ARID"/>
    <property type="match status" value="1"/>
</dbReference>
<feature type="compositionally biased region" description="Polar residues" evidence="1">
    <location>
        <begin position="1200"/>
        <end position="1212"/>
    </location>
</feature>
<dbReference type="Gene3D" id="1.10.150.60">
    <property type="entry name" value="ARID DNA-binding domain"/>
    <property type="match status" value="1"/>
</dbReference>
<dbReference type="CDD" id="cd16865">
    <property type="entry name" value="ARID_ARID1A-like"/>
    <property type="match status" value="1"/>
</dbReference>
<feature type="compositionally biased region" description="Low complexity" evidence="1">
    <location>
        <begin position="919"/>
        <end position="934"/>
    </location>
</feature>
<dbReference type="GO" id="GO:0005654">
    <property type="term" value="C:nucleoplasm"/>
    <property type="evidence" value="ECO:0007669"/>
    <property type="project" value="TreeGrafter"/>
</dbReference>
<feature type="compositionally biased region" description="Polar residues" evidence="1">
    <location>
        <begin position="57"/>
        <end position="73"/>
    </location>
</feature>
<feature type="compositionally biased region" description="Polar residues" evidence="1">
    <location>
        <begin position="1137"/>
        <end position="1151"/>
    </location>
</feature>
<reference evidence="3" key="1">
    <citation type="submission" date="2021-01" db="EMBL/GenBank/DDBJ databases">
        <authorList>
            <person name="Li R."/>
            <person name="Bekaert M."/>
        </authorList>
    </citation>
    <scope>NUCLEOTIDE SEQUENCE</scope>
    <source>
        <strain evidence="3">Farmed</strain>
    </source>
</reference>
<dbReference type="GO" id="GO:0031491">
    <property type="term" value="F:nucleosome binding"/>
    <property type="evidence" value="ECO:0007669"/>
    <property type="project" value="TreeGrafter"/>
</dbReference>
<accession>A0A812CDL7</accession>
<sequence length="1731" mass="187062">MQQAWGPHQRAGGMNAFPQAQGTNISGCQAFRNQGGGNMSEMPQQRRSSGIPPNFPQQPSQYNNQQFSPNSQRYMMGAGQVRPGQMNQPYGQQQMPGQFGPNQMVFNQVMSGSQVVHQQQPTPQQPPQPPGPSPPGHSPQAPLPNPQPPTSVSQQPTQTPQSQPSPQPPPPPHTSQPSPMQNQSPQHNQQNSPQNANRSHGKKSSDDSEGMEQNTFDEINAENTRGSQGTPTPSGGLHPGVSNLRVTPSPAGSTGSRSNTPASITGNRASSPMPPRPPSSQLDGQIPQSQMSNQGFGQHIMPPPVGPNQMYNTGNKPMAGMNAVAASASQMGGHFSQYNSQFPVPGGPPLHGGPSSNHSLNSMQQPPPPQASPLPSHPHPPHQSAGSSNNMSMSPGGQCATPSIVPGVKGAHAAAQAAMIAAANTAAATRTHQLRTGASAGQPPPPRMYPPPGMGPGGPSSSHLGPMNFSPAINNIPSSSGGQFPSSVSQTSVPNSMTQQSNSCSPGSPSAASTQTSNTVSANSNRTLDSMKQTVPSMSKEGCLPANCGSNTSAMIPPPVSSGMDGMVMPPQNNCTEEGKPVDDNGDCNSDGSSNRLIMAGSAESSGVPSSIPPAVRHSPAATPTSSSVPVSQHVCASSQGPNLNNLSLDDSHNTTTSTANSSAGNTATMVTQAITAPVTSVVESMSNDSQQDLLSTYSISPMVNSTSTGAPMSADEPPEKKKKKPSQSADLHKLYTMGDEPDRKMFLDRLLYFLEEKGSPITSMPQISKQPLDLYKLYHSVKEKGGMVEVNKAKKWKEICAVVNIGSSASAAFTLKKNYVKYLFALECKYDKGGIDPAPILAQMEAAMQQKRESKQRRAPSPAGSQGSSQDAFRPPSTPNSNSQGMDPFSPNMQPYMGGPNSEPNMGPMGSGMLPHGSMMNSMNPSNNMMGQNSVGGPNSGMLPPHHMSSGPNSMHGSMMPGNMPPSNNMMGNSYAPNSMMPNNMGPNNSMMPNNMGSSSNNMLGNNMGPSNNNLASNMTQPAPPPQNESDSVSVQDPFADEPCPSGPSYPRQSMNSQMPTYSGMQSQTTMSGAYGFNRQNAQHGMSPYSNMSQQSMNNYSENRIGQNEQYNDAYRRTMGMDNFNSNNRNTENFGPGNNQFGPRNSQGSGAQFPFGQQFDRERFDQPNPVNSNQQFRPPSQPGMVTPQQHPEQMYPSRYGSNQQMNPVRSHTPQHDQYPPQSGYPNQSNTFGSPRGVVPQEQYQNYPNQQSGFGGHRPPTSRDVPAGNMYGTPNKRFPPDVERRENFNMSDSRRDPSQWSAMQQRFGSQHSGTNYPASNMNAMPPGSGMLPPMVPPSPSSTGRTMNPRLSPQREKPYMSPPRVQKPGGMVPNAQLPPKKEISFPPDSVEAVQPLLAKRKRLAKQDIGQTEPWKLMMALKSGMLAESTWALDTLSILLFDDSTVTYFTLSHLPGLLEVLLEHFRRCLIDMFGLFNELEVGYDAVLVKQKEKEGSLKSFKVMDVEDYKNLESDTVWKGMRVGENYTYITRQGKVVKVNENDRETALLDGKQWDIYSGFTSKAEHWQLGGGDMSTHVQTHFESLNNHKIFKKLFYYRGMKKDCQDEIVNNVMPLKLSYRLPEPAEHASDRENSSFKTSPPPADHKSVNGVVDSENLHNCINKIHIKKEPVEDEEKENAARTRVGTQSTDSMDVATPAAAVSDHVCNFSLYFFFLYSPPIPHFHFLLLLHWRSI</sequence>
<feature type="compositionally biased region" description="Polar residues" evidence="1">
    <location>
        <begin position="85"/>
        <end position="113"/>
    </location>
</feature>
<proteinExistence type="predicted"/>